<dbReference type="Proteomes" id="UP000436803">
    <property type="component" value="Unassembled WGS sequence"/>
</dbReference>
<evidence type="ECO:0000313" key="2">
    <source>
        <dbReference type="Proteomes" id="UP000436803"/>
    </source>
</evidence>
<organism evidence="1 2">
    <name type="scientific">Bacteroides fragilis</name>
    <dbReference type="NCBI Taxonomy" id="817"/>
    <lineage>
        <taxon>Bacteria</taxon>
        <taxon>Pseudomonadati</taxon>
        <taxon>Bacteroidota</taxon>
        <taxon>Bacteroidia</taxon>
        <taxon>Bacteroidales</taxon>
        <taxon>Bacteroidaceae</taxon>
        <taxon>Bacteroides</taxon>
    </lineage>
</organism>
<gene>
    <name evidence="1" type="ORF">F2Z29_08735</name>
</gene>
<sequence>MNSSCSAIGFAWFCVADNSVGNGLNNRVQSYDATHKTLIRKTKRNGAIVTDRRENAENRIREIGWEEKESPKKHGVVASSGGWRMYVPTF</sequence>
<name>A0A642KRV5_BACFG</name>
<comment type="caution">
    <text evidence="1">The sequence shown here is derived from an EMBL/GenBank/DDBJ whole genome shotgun (WGS) entry which is preliminary data.</text>
</comment>
<accession>A0A642KRV5</accession>
<evidence type="ECO:0000313" key="1">
    <source>
        <dbReference type="EMBL" id="KAA5175488.1"/>
    </source>
</evidence>
<protein>
    <submittedName>
        <fullName evidence="1">Uncharacterized protein</fullName>
    </submittedName>
</protein>
<dbReference type="EMBL" id="VWAW01000005">
    <property type="protein sequence ID" value="KAA5175488.1"/>
    <property type="molecule type" value="Genomic_DNA"/>
</dbReference>
<reference evidence="1 2" key="1">
    <citation type="journal article" date="2019" name="Nat. Med.">
        <title>A library of human gut bacterial isolates paired with longitudinal multiomics data enables mechanistic microbiome research.</title>
        <authorList>
            <person name="Poyet M."/>
            <person name="Groussin M."/>
            <person name="Gibbons S.M."/>
            <person name="Avila-Pacheco J."/>
            <person name="Jiang X."/>
            <person name="Kearney S.M."/>
            <person name="Perrotta A.R."/>
            <person name="Berdy B."/>
            <person name="Zhao S."/>
            <person name="Lieberman T.D."/>
            <person name="Swanson P.K."/>
            <person name="Smith M."/>
            <person name="Roesemann S."/>
            <person name="Alexander J.E."/>
            <person name="Rich S.A."/>
            <person name="Livny J."/>
            <person name="Vlamakis H."/>
            <person name="Clish C."/>
            <person name="Bullock K."/>
            <person name="Deik A."/>
            <person name="Scott J."/>
            <person name="Pierce K.A."/>
            <person name="Xavier R.J."/>
            <person name="Alm E.J."/>
        </authorList>
    </citation>
    <scope>NUCLEOTIDE SEQUENCE [LARGE SCALE GENOMIC DNA]</scope>
    <source>
        <strain evidence="1 2">BIOML-A7</strain>
    </source>
</reference>
<dbReference type="AlphaFoldDB" id="A0A642KRV5"/>
<proteinExistence type="predicted"/>